<evidence type="ECO:0000313" key="2">
    <source>
        <dbReference type="EMBL" id="GFY96793.1"/>
    </source>
</evidence>
<comment type="caution">
    <text evidence="2">The sequence shown here is derived from an EMBL/GenBank/DDBJ whole genome shotgun (WGS) entry which is preliminary data.</text>
</comment>
<accession>A0A7J0FDX8</accession>
<feature type="region of interest" description="Disordered" evidence="1">
    <location>
        <begin position="142"/>
        <end position="205"/>
    </location>
</feature>
<reference evidence="2 3" key="1">
    <citation type="submission" date="2019-07" db="EMBL/GenBank/DDBJ databases">
        <title>De Novo Assembly of kiwifruit Actinidia rufa.</title>
        <authorList>
            <person name="Sugita-Konishi S."/>
            <person name="Sato K."/>
            <person name="Mori E."/>
            <person name="Abe Y."/>
            <person name="Kisaki G."/>
            <person name="Hamano K."/>
            <person name="Suezawa K."/>
            <person name="Otani M."/>
            <person name="Fukuda T."/>
            <person name="Manabe T."/>
            <person name="Gomi K."/>
            <person name="Tabuchi M."/>
            <person name="Akimitsu K."/>
            <person name="Kataoka I."/>
        </authorList>
    </citation>
    <scope>NUCLEOTIDE SEQUENCE [LARGE SCALE GENOMIC DNA]</scope>
    <source>
        <strain evidence="3">cv. Fuchu</strain>
    </source>
</reference>
<feature type="compositionally biased region" description="Basic and acidic residues" evidence="1">
    <location>
        <begin position="149"/>
        <end position="180"/>
    </location>
</feature>
<name>A0A7J0FDX8_9ERIC</name>
<evidence type="ECO:0000313" key="3">
    <source>
        <dbReference type="Proteomes" id="UP000585474"/>
    </source>
</evidence>
<feature type="region of interest" description="Disordered" evidence="1">
    <location>
        <begin position="1"/>
        <end position="36"/>
    </location>
</feature>
<protein>
    <submittedName>
        <fullName evidence="2">Uncharacterized protein</fullName>
    </submittedName>
</protein>
<dbReference type="EMBL" id="BJWL01000011">
    <property type="protein sequence ID" value="GFY96793.1"/>
    <property type="molecule type" value="Genomic_DNA"/>
</dbReference>
<dbReference type="AlphaFoldDB" id="A0A7J0FDX8"/>
<evidence type="ECO:0000256" key="1">
    <source>
        <dbReference type="SAM" id="MobiDB-lite"/>
    </source>
</evidence>
<sequence length="474" mass="54101">MRKVSHHSREQEGRDLRLATAGKQARRTPAPELGAELPTTGTVRAKAIVVKKILLFSKLGVNNCSGARLRRRCRIHDDELPITPQRQGWVSHLPTDITVGTSKSHRAKAIKENYCSHSGELPHVLRTPEDRGGKLLADVQRVAKATSKQRPEGAEPSKTRSRGLKDPAREARKDKQHESYIDLESQGDSKSVTSNKRRVSSRRAQSSVDFVISSTQIEIEKVIYVKNLIAEQMWRKTKPSFQPGNRGNEHSKKVCATKVHLVQWKIRPLVPREPRKADDGPMESHGCLVYRVFPSSLGDLKLKWFDKLLAGLIESFHQFIESFVARKRYWETYNEIEECSEELAVVSYKLGLTLRERLWENLTLDPPINLRDLMSRVEMFARLEDDVKQEFFDEEKTQVDKDKFKLNSRFDRGEDKADKVMDEDKDLPLETIHMIGGPNHPNLENRIWGDQNYKTNAQGTLGPIVSKEADVSSI</sequence>
<gene>
    <name evidence="2" type="ORF">Acr_11g0010990</name>
</gene>
<dbReference type="Proteomes" id="UP000585474">
    <property type="component" value="Unassembled WGS sequence"/>
</dbReference>
<feature type="compositionally biased region" description="Basic and acidic residues" evidence="1">
    <location>
        <begin position="7"/>
        <end position="17"/>
    </location>
</feature>
<keyword evidence="3" id="KW-1185">Reference proteome</keyword>
<organism evidence="2 3">
    <name type="scientific">Actinidia rufa</name>
    <dbReference type="NCBI Taxonomy" id="165716"/>
    <lineage>
        <taxon>Eukaryota</taxon>
        <taxon>Viridiplantae</taxon>
        <taxon>Streptophyta</taxon>
        <taxon>Embryophyta</taxon>
        <taxon>Tracheophyta</taxon>
        <taxon>Spermatophyta</taxon>
        <taxon>Magnoliopsida</taxon>
        <taxon>eudicotyledons</taxon>
        <taxon>Gunneridae</taxon>
        <taxon>Pentapetalae</taxon>
        <taxon>asterids</taxon>
        <taxon>Ericales</taxon>
        <taxon>Actinidiaceae</taxon>
        <taxon>Actinidia</taxon>
    </lineage>
</organism>
<proteinExistence type="predicted"/>